<protein>
    <recommendedName>
        <fullName evidence="6">NAC domain-containing protein</fullName>
    </recommendedName>
</protein>
<sequence length="428" mass="48941">TTLFSSGEAFKSKPPERRWRWKQVMKNLQLNLMMEEPVVVNKGDEPLDLPPGFRFHPTDEEIITCYLTEKVLNRGFSATAIGEADLNKCEPWDLPKKAKMGEKDWYFFCQRDRKYPTGMRTNRATQSGYWKATGKDKEIYKGKNNLVGMKKTLVFYRGRAPKGEKTNWVMHEFRLECKFACYNLPKVAKDEWVVCKVFHKSNTDVNKRVHPINPGLLRMNSIGEDLFDFSSLPPLVDPLFDQISHKHIDNDFKGTSNSINTPSSSSAKQPPGGYYLPNFMNNISNNHHMQMMMIKPEEHRIYDTPPTNINDASTSQGNFNSNSPTGISTSNNTLQNSTSPFNMFQDYYMHQGKNSFQQCKMEQFSNTNQPVVSASQDTCLSNDRNTDTSSVVSKQDNMGRNKALYEDLDQAPSSVATLSDLDSLWDDY</sequence>
<evidence type="ECO:0000256" key="3">
    <source>
        <dbReference type="ARBA" id="ARBA00023163"/>
    </source>
</evidence>
<keyword evidence="3" id="KW-0804">Transcription</keyword>
<feature type="non-terminal residue" evidence="7">
    <location>
        <position position="1"/>
    </location>
</feature>
<dbReference type="Proteomes" id="UP001189624">
    <property type="component" value="Chromosome 4"/>
</dbReference>
<keyword evidence="4" id="KW-0539">Nucleus</keyword>
<dbReference type="PROSITE" id="PS51005">
    <property type="entry name" value="NAC"/>
    <property type="match status" value="1"/>
</dbReference>
<accession>A0AA86T7F2</accession>
<evidence type="ECO:0000256" key="1">
    <source>
        <dbReference type="ARBA" id="ARBA00023015"/>
    </source>
</evidence>
<reference evidence="7" key="1">
    <citation type="submission" date="2023-10" db="EMBL/GenBank/DDBJ databases">
        <authorList>
            <person name="Domelevo Entfellner J.-B."/>
        </authorList>
    </citation>
    <scope>NUCLEOTIDE SEQUENCE</scope>
</reference>
<dbReference type="SUPFAM" id="SSF101941">
    <property type="entry name" value="NAC domain"/>
    <property type="match status" value="1"/>
</dbReference>
<dbReference type="GO" id="GO:0000976">
    <property type="term" value="F:transcription cis-regulatory region binding"/>
    <property type="evidence" value="ECO:0007669"/>
    <property type="project" value="UniProtKB-ARBA"/>
</dbReference>
<dbReference type="Gramene" id="rna-AYBTSS11_LOCUS15828">
    <property type="protein sequence ID" value="CAJ1953403.1"/>
    <property type="gene ID" value="gene-AYBTSS11_LOCUS15828"/>
</dbReference>
<dbReference type="PANTHER" id="PTHR31744">
    <property type="entry name" value="PROTEIN CUP-SHAPED COTYLEDON 2-RELATED"/>
    <property type="match status" value="1"/>
</dbReference>
<dbReference type="FunFam" id="2.170.150.80:FF:000006">
    <property type="entry name" value="NAC domain-containing protein 100-like"/>
    <property type="match status" value="1"/>
</dbReference>
<gene>
    <name evidence="7" type="ORF">AYBTSS11_LOCUS15828</name>
</gene>
<keyword evidence="1" id="KW-0805">Transcription regulation</keyword>
<organism evidence="7 8">
    <name type="scientific">Sphenostylis stenocarpa</name>
    <dbReference type="NCBI Taxonomy" id="92480"/>
    <lineage>
        <taxon>Eukaryota</taxon>
        <taxon>Viridiplantae</taxon>
        <taxon>Streptophyta</taxon>
        <taxon>Embryophyta</taxon>
        <taxon>Tracheophyta</taxon>
        <taxon>Spermatophyta</taxon>
        <taxon>Magnoliopsida</taxon>
        <taxon>eudicotyledons</taxon>
        <taxon>Gunneridae</taxon>
        <taxon>Pentapetalae</taxon>
        <taxon>rosids</taxon>
        <taxon>fabids</taxon>
        <taxon>Fabales</taxon>
        <taxon>Fabaceae</taxon>
        <taxon>Papilionoideae</taxon>
        <taxon>50 kb inversion clade</taxon>
        <taxon>NPAAA clade</taxon>
        <taxon>indigoferoid/millettioid clade</taxon>
        <taxon>Phaseoleae</taxon>
        <taxon>Sphenostylis</taxon>
    </lineage>
</organism>
<evidence type="ECO:0000256" key="5">
    <source>
        <dbReference type="SAM" id="MobiDB-lite"/>
    </source>
</evidence>
<dbReference type="GO" id="GO:0005634">
    <property type="term" value="C:nucleus"/>
    <property type="evidence" value="ECO:0007669"/>
    <property type="project" value="UniProtKB-ARBA"/>
</dbReference>
<dbReference type="EMBL" id="OY731401">
    <property type="protein sequence ID" value="CAJ1953403.1"/>
    <property type="molecule type" value="Genomic_DNA"/>
</dbReference>
<evidence type="ECO:0000313" key="7">
    <source>
        <dbReference type="EMBL" id="CAJ1953403.1"/>
    </source>
</evidence>
<evidence type="ECO:0000259" key="6">
    <source>
        <dbReference type="PROSITE" id="PS51005"/>
    </source>
</evidence>
<dbReference type="InterPro" id="IPR036093">
    <property type="entry name" value="NAC_dom_sf"/>
</dbReference>
<dbReference type="AlphaFoldDB" id="A0AA86T7F2"/>
<name>A0AA86T7F2_9FABA</name>
<dbReference type="PANTHER" id="PTHR31744:SF92">
    <property type="entry name" value="NAC DOMAIN-CONTAINING PROTEIN 87"/>
    <property type="match status" value="1"/>
</dbReference>
<feature type="domain" description="NAC" evidence="6">
    <location>
        <begin position="49"/>
        <end position="200"/>
    </location>
</feature>
<evidence type="ECO:0000256" key="2">
    <source>
        <dbReference type="ARBA" id="ARBA00023125"/>
    </source>
</evidence>
<keyword evidence="2" id="KW-0238">DNA-binding</keyword>
<feature type="region of interest" description="Disordered" evidence="5">
    <location>
        <begin position="251"/>
        <end position="271"/>
    </location>
</feature>
<dbReference type="Pfam" id="PF02365">
    <property type="entry name" value="NAM"/>
    <property type="match status" value="1"/>
</dbReference>
<dbReference type="InterPro" id="IPR003441">
    <property type="entry name" value="NAC-dom"/>
</dbReference>
<evidence type="ECO:0000313" key="8">
    <source>
        <dbReference type="Proteomes" id="UP001189624"/>
    </source>
</evidence>
<keyword evidence="8" id="KW-1185">Reference proteome</keyword>
<dbReference type="GO" id="GO:0006355">
    <property type="term" value="P:regulation of DNA-templated transcription"/>
    <property type="evidence" value="ECO:0007669"/>
    <property type="project" value="InterPro"/>
</dbReference>
<feature type="compositionally biased region" description="Low complexity" evidence="5">
    <location>
        <begin position="255"/>
        <end position="266"/>
    </location>
</feature>
<dbReference type="Gene3D" id="2.170.150.80">
    <property type="entry name" value="NAC domain"/>
    <property type="match status" value="1"/>
</dbReference>
<proteinExistence type="predicted"/>
<evidence type="ECO:0000256" key="4">
    <source>
        <dbReference type="ARBA" id="ARBA00023242"/>
    </source>
</evidence>